<organism evidence="7 8">
    <name type="scientific">Clostridium thermobutyricum DSM 4928</name>
    <dbReference type="NCBI Taxonomy" id="1121339"/>
    <lineage>
        <taxon>Bacteria</taxon>
        <taxon>Bacillati</taxon>
        <taxon>Bacillota</taxon>
        <taxon>Clostridia</taxon>
        <taxon>Eubacteriales</taxon>
        <taxon>Clostridiaceae</taxon>
        <taxon>Clostridium</taxon>
    </lineage>
</organism>
<keyword evidence="2 5" id="KW-0812">Transmembrane</keyword>
<evidence type="ECO:0000313" key="7">
    <source>
        <dbReference type="EMBL" id="OPX49525.1"/>
    </source>
</evidence>
<feature type="transmembrane region" description="Helical" evidence="5">
    <location>
        <begin position="20"/>
        <end position="47"/>
    </location>
</feature>
<dbReference type="InterPro" id="IPR049453">
    <property type="entry name" value="Memb_transporter_dom"/>
</dbReference>
<dbReference type="EMBL" id="LTAY01000023">
    <property type="protein sequence ID" value="OPX49525.1"/>
    <property type="molecule type" value="Genomic_DNA"/>
</dbReference>
<feature type="transmembrane region" description="Helical" evidence="5">
    <location>
        <begin position="68"/>
        <end position="100"/>
    </location>
</feature>
<reference evidence="7 8" key="1">
    <citation type="submission" date="2016-02" db="EMBL/GenBank/DDBJ databases">
        <title>Genome sequence of Clostridium thermobutyricum DSM 4928.</title>
        <authorList>
            <person name="Poehlein A."/>
            <person name="Daniel R."/>
        </authorList>
    </citation>
    <scope>NUCLEOTIDE SEQUENCE [LARGE SCALE GENOMIC DNA]</scope>
    <source>
        <strain evidence="7 8">DSM 4928</strain>
    </source>
</reference>
<feature type="domain" description="Integral membrane bound transporter" evidence="6">
    <location>
        <begin position="350"/>
        <end position="471"/>
    </location>
</feature>
<sequence length="652" mass="76424">MKIPFLSLDYIKDMCRASLAPTIISIILLPVLYIYFGIDNVLIAPYMALMYIRMKGYVDVDKSHIKPFFLHLFIGIIASIAGLTVLNSLIINLIGGIVLTYLLTDEYNPSSYFPYLMAFVFLQLFPTTFDKIPLRLLAITFSYLVLYIVLKITMPKFVTSKIVVLIKDGFLNVSDQFKTLSEGEEIDFNKSKYELFEICRDMNRVIYLSEKSKFYAFVILFQHLNNITNDVLQRKYLLNDNKEYFKNLSDLFIGINENFSKNEYDEIILSINKFLIEEKFSDEDLNNYFVFLLEYAIEIFQYFKDKSKKSLKETSKDFFIDFKKINHYRVSLNSFKLRFAIRMGILLSLSFTFIRAFHLEKSYWIPMTIFLLLMPFYEESKKKAAQRFKGTVMGIILCSVLFFIFKSTASHIIIIGVSTFLMYSYADFTLLTTYITCYAIGISTLGETSGDYKVIFLRLLYTTISILIVLFANRFILRNKNYYEMENMIFRLIDINRQMVNELKNILDGEYNPIKVRELVYLSYLISGKMQIHNDPTCNEEELRILKAFIFNNNKLTTLLGHESVLLSITNEEKIDRRFILKNISKIEKILNQMEEVFKSGAKYKDYYSEGRLETVLLKNTYVNIQMSNCLIKSEDSLNALKRLNKSIKRNL</sequence>
<evidence type="ECO:0000259" key="6">
    <source>
        <dbReference type="Pfam" id="PF13515"/>
    </source>
</evidence>
<proteinExistence type="predicted"/>
<feature type="transmembrane region" description="Helical" evidence="5">
    <location>
        <begin position="455"/>
        <end position="477"/>
    </location>
</feature>
<evidence type="ECO:0000256" key="5">
    <source>
        <dbReference type="SAM" id="Phobius"/>
    </source>
</evidence>
<name>A0A1V4SZJ6_9CLOT</name>
<evidence type="ECO:0000256" key="2">
    <source>
        <dbReference type="ARBA" id="ARBA00022692"/>
    </source>
</evidence>
<dbReference type="AlphaFoldDB" id="A0A1V4SZJ6"/>
<evidence type="ECO:0000313" key="8">
    <source>
        <dbReference type="Proteomes" id="UP000191448"/>
    </source>
</evidence>
<dbReference type="RefSeq" id="WP_080021962.1">
    <property type="nucleotide sequence ID" value="NZ_LTAY01000023.1"/>
</dbReference>
<feature type="transmembrane region" description="Helical" evidence="5">
    <location>
        <begin position="392"/>
        <end position="423"/>
    </location>
</feature>
<keyword evidence="3 5" id="KW-1133">Transmembrane helix</keyword>
<keyword evidence="4 5" id="KW-0472">Membrane</keyword>
<evidence type="ECO:0000256" key="1">
    <source>
        <dbReference type="ARBA" id="ARBA00004141"/>
    </source>
</evidence>
<gene>
    <name evidence="7" type="ORF">CLTHE_06220</name>
</gene>
<dbReference type="Pfam" id="PF13515">
    <property type="entry name" value="FUSC_2"/>
    <property type="match status" value="1"/>
</dbReference>
<accession>A0A1V4SZJ6</accession>
<protein>
    <recommendedName>
        <fullName evidence="6">Integral membrane bound transporter domain-containing protein</fullName>
    </recommendedName>
</protein>
<dbReference type="Proteomes" id="UP000191448">
    <property type="component" value="Unassembled WGS sequence"/>
</dbReference>
<comment type="subcellular location">
    <subcellularLocation>
        <location evidence="1">Membrane</location>
        <topology evidence="1">Multi-pass membrane protein</topology>
    </subcellularLocation>
</comment>
<feature type="transmembrane region" description="Helical" evidence="5">
    <location>
        <begin position="339"/>
        <end position="357"/>
    </location>
</feature>
<comment type="caution">
    <text evidence="7">The sequence shown here is derived from an EMBL/GenBank/DDBJ whole genome shotgun (WGS) entry which is preliminary data.</text>
</comment>
<dbReference type="GO" id="GO:0016020">
    <property type="term" value="C:membrane"/>
    <property type="evidence" value="ECO:0007669"/>
    <property type="project" value="UniProtKB-SubCell"/>
</dbReference>
<feature type="transmembrane region" description="Helical" evidence="5">
    <location>
        <begin position="136"/>
        <end position="154"/>
    </location>
</feature>
<feature type="transmembrane region" description="Helical" evidence="5">
    <location>
        <begin position="363"/>
        <end position="380"/>
    </location>
</feature>
<evidence type="ECO:0000256" key="4">
    <source>
        <dbReference type="ARBA" id="ARBA00023136"/>
    </source>
</evidence>
<dbReference type="OrthoDB" id="1893152at2"/>
<evidence type="ECO:0000256" key="3">
    <source>
        <dbReference type="ARBA" id="ARBA00022989"/>
    </source>
</evidence>